<proteinExistence type="inferred from homology"/>
<sequence>MKDKGDRYKKKKVVLQMWFHFGIATVQNKNWFYKLAYKDQLLDDSVSDSTEESILEYINGYRMHVVAPWHTIDNILISINVFHWILIVVSFNDRCIQIYDSLSGGALHDSYVENEIKKSSERR</sequence>
<organism evidence="5 6">
    <name type="scientific">Solanum verrucosum</name>
    <dbReference type="NCBI Taxonomy" id="315347"/>
    <lineage>
        <taxon>Eukaryota</taxon>
        <taxon>Viridiplantae</taxon>
        <taxon>Streptophyta</taxon>
        <taxon>Embryophyta</taxon>
        <taxon>Tracheophyta</taxon>
        <taxon>Spermatophyta</taxon>
        <taxon>Magnoliopsida</taxon>
        <taxon>eudicotyledons</taxon>
        <taxon>Gunneridae</taxon>
        <taxon>Pentapetalae</taxon>
        <taxon>asterids</taxon>
        <taxon>lamiids</taxon>
        <taxon>Solanales</taxon>
        <taxon>Solanaceae</taxon>
        <taxon>Solanoideae</taxon>
        <taxon>Solaneae</taxon>
        <taxon>Solanum</taxon>
    </lineage>
</organism>
<evidence type="ECO:0000256" key="3">
    <source>
        <dbReference type="ARBA" id="ARBA00022801"/>
    </source>
</evidence>
<keyword evidence="2" id="KW-0645">Protease</keyword>
<dbReference type="AlphaFoldDB" id="A0AAF0V8T4"/>
<dbReference type="EMBL" id="CP133623">
    <property type="protein sequence ID" value="WMV58798.1"/>
    <property type="molecule type" value="Genomic_DNA"/>
</dbReference>
<name>A0AAF0V8T4_SOLVR</name>
<comment type="similarity">
    <text evidence="1">Belongs to the peptidase C48 family.</text>
</comment>
<evidence type="ECO:0000256" key="1">
    <source>
        <dbReference type="ARBA" id="ARBA00005234"/>
    </source>
</evidence>
<dbReference type="Gene3D" id="3.30.310.130">
    <property type="entry name" value="Ubiquitin-related"/>
    <property type="match status" value="1"/>
</dbReference>
<dbReference type="PANTHER" id="PTHR31470:SF40">
    <property type="entry name" value="UBIQUITIN-LIKE PROTEASE FAMILY PROFILE DOMAIN-CONTAINING PROTEIN"/>
    <property type="match status" value="1"/>
</dbReference>
<evidence type="ECO:0000313" key="5">
    <source>
        <dbReference type="EMBL" id="WMV58798.1"/>
    </source>
</evidence>
<accession>A0AAF0V8T4</accession>
<dbReference type="PANTHER" id="PTHR31470">
    <property type="entry name" value="CYSTEINE PROTEINASES SUPERFAMILY PROTEIN-RELATED-RELATED"/>
    <property type="match status" value="1"/>
</dbReference>
<evidence type="ECO:0000256" key="2">
    <source>
        <dbReference type="ARBA" id="ARBA00022670"/>
    </source>
</evidence>
<evidence type="ECO:0000259" key="4">
    <source>
        <dbReference type="Pfam" id="PF02902"/>
    </source>
</evidence>
<dbReference type="Proteomes" id="UP001234989">
    <property type="component" value="Chromosome 12"/>
</dbReference>
<dbReference type="GO" id="GO:0008234">
    <property type="term" value="F:cysteine-type peptidase activity"/>
    <property type="evidence" value="ECO:0007669"/>
    <property type="project" value="InterPro"/>
</dbReference>
<reference evidence="5" key="1">
    <citation type="submission" date="2023-08" db="EMBL/GenBank/DDBJ databases">
        <title>A de novo genome assembly of Solanum verrucosum Schlechtendal, a Mexican diploid species geographically isolated from the other diploid A-genome species in potato relatives.</title>
        <authorList>
            <person name="Hosaka K."/>
        </authorList>
    </citation>
    <scope>NUCLEOTIDE SEQUENCE</scope>
    <source>
        <tissue evidence="5">Young leaves</tissue>
    </source>
</reference>
<evidence type="ECO:0000313" key="6">
    <source>
        <dbReference type="Proteomes" id="UP001234989"/>
    </source>
</evidence>
<dbReference type="GO" id="GO:0006508">
    <property type="term" value="P:proteolysis"/>
    <property type="evidence" value="ECO:0007669"/>
    <property type="project" value="UniProtKB-KW"/>
</dbReference>
<feature type="domain" description="Ubiquitin-like protease family profile" evidence="4">
    <location>
        <begin position="51"/>
        <end position="105"/>
    </location>
</feature>
<dbReference type="InterPro" id="IPR003653">
    <property type="entry name" value="Peptidase_C48_C"/>
</dbReference>
<protein>
    <recommendedName>
        <fullName evidence="4">Ubiquitin-like protease family profile domain-containing protein</fullName>
    </recommendedName>
</protein>
<keyword evidence="6" id="KW-1185">Reference proteome</keyword>
<keyword evidence="3" id="KW-0378">Hydrolase</keyword>
<gene>
    <name evidence="5" type="ORF">MTR67_052183</name>
</gene>
<dbReference type="InterPro" id="IPR038765">
    <property type="entry name" value="Papain-like_cys_pep_sf"/>
</dbReference>
<dbReference type="SUPFAM" id="SSF54001">
    <property type="entry name" value="Cysteine proteinases"/>
    <property type="match status" value="1"/>
</dbReference>
<dbReference type="Pfam" id="PF02902">
    <property type="entry name" value="Peptidase_C48"/>
    <property type="match status" value="1"/>
</dbReference>